<evidence type="ECO:0000313" key="2">
    <source>
        <dbReference type="Proteomes" id="UP000060778"/>
    </source>
</evidence>
<dbReference type="KEGG" id="iis:EYM_07495"/>
<gene>
    <name evidence="1" type="ORF">EYM_07495</name>
</gene>
<keyword evidence="2" id="KW-1185">Reference proteome</keyword>
<evidence type="ECO:0000313" key="1">
    <source>
        <dbReference type="EMBL" id="ALU12783.1"/>
    </source>
</evidence>
<dbReference type="AlphaFoldDB" id="A0A0U3FR19"/>
<name>A0A0U3FR19_9CREN</name>
<sequence length="87" mass="9903">MGTDKTRTWRSRPLAFMIYNLITAKGSVKLSELQESLSYVPPFKDAGISKTELLKALMYLELNGLVHVRRDRSDYIITLLEKAPSQS</sequence>
<dbReference type="EMBL" id="CP006867">
    <property type="protein sequence ID" value="ALU12783.1"/>
    <property type="molecule type" value="Genomic_DNA"/>
</dbReference>
<dbReference type="STRING" id="940295.EYM_07495"/>
<dbReference type="Proteomes" id="UP000060778">
    <property type="component" value="Chromosome"/>
</dbReference>
<reference evidence="1 2" key="1">
    <citation type="submission" date="2013-11" db="EMBL/GenBank/DDBJ databases">
        <title>Comparative genomics of Ignicoccus.</title>
        <authorList>
            <person name="Podar M."/>
        </authorList>
    </citation>
    <scope>NUCLEOTIDE SEQUENCE [LARGE SCALE GENOMIC DNA]</scope>
    <source>
        <strain evidence="1 2">DSM 13165</strain>
    </source>
</reference>
<protein>
    <recommendedName>
        <fullName evidence="3">ArsR family transcriptional regulator</fullName>
    </recommendedName>
</protein>
<proteinExistence type="predicted"/>
<accession>A0A0U3FR19</accession>
<organism evidence="1 2">
    <name type="scientific">Ignicoccus islandicus DSM 13165</name>
    <dbReference type="NCBI Taxonomy" id="940295"/>
    <lineage>
        <taxon>Archaea</taxon>
        <taxon>Thermoproteota</taxon>
        <taxon>Thermoprotei</taxon>
        <taxon>Desulfurococcales</taxon>
        <taxon>Desulfurococcaceae</taxon>
        <taxon>Ignicoccus</taxon>
    </lineage>
</organism>
<evidence type="ECO:0008006" key="3">
    <source>
        <dbReference type="Google" id="ProtNLM"/>
    </source>
</evidence>